<keyword evidence="4" id="KW-1185">Reference proteome</keyword>
<evidence type="ECO:0008006" key="5">
    <source>
        <dbReference type="Google" id="ProtNLM"/>
    </source>
</evidence>
<evidence type="ECO:0000313" key="4">
    <source>
        <dbReference type="Proteomes" id="UP001387100"/>
    </source>
</evidence>
<dbReference type="EMBL" id="JBBIAA010000003">
    <property type="protein sequence ID" value="MEJ5944667.1"/>
    <property type="molecule type" value="Genomic_DNA"/>
</dbReference>
<feature type="transmembrane region" description="Helical" evidence="2">
    <location>
        <begin position="59"/>
        <end position="84"/>
    </location>
</feature>
<gene>
    <name evidence="3" type="ORF">WDZ17_05085</name>
</gene>
<sequence>MSFSSTFGSTPGTAGGAGLPGQRRADGADVEVVVLGGVPRVDLLPASVAAGDRFRRLQLGLAAGLALVLVGAAGATLLAGAGVADAQQDLATEQARTSALQAEQAQYAEVPLLRGQQAALEQARDTAMADDVLWYRYSARLSNALPADLRLTTLDMQLGDDGAVDPTAAVAGAPAAALGSMTLSLEGSAVPDTADLLDVLGDVPGLDGPWADSTTAEGEGDGTVVQAHADVSDEALSHRYPGADAATTDGGTTDGGTTVGGTTDGDVADETTTEGTGS</sequence>
<feature type="compositionally biased region" description="Low complexity" evidence="1">
    <location>
        <begin position="1"/>
        <end position="12"/>
    </location>
</feature>
<keyword evidence="2" id="KW-0472">Membrane</keyword>
<feature type="region of interest" description="Disordered" evidence="1">
    <location>
        <begin position="1"/>
        <end position="23"/>
    </location>
</feature>
<keyword evidence="2" id="KW-1133">Transmembrane helix</keyword>
<dbReference type="RefSeq" id="WP_339574052.1">
    <property type="nucleotide sequence ID" value="NZ_JBBIAA010000003.1"/>
</dbReference>
<name>A0ABU8RHW6_9ACTN</name>
<dbReference type="Proteomes" id="UP001387100">
    <property type="component" value="Unassembled WGS sequence"/>
</dbReference>
<feature type="compositionally biased region" description="Gly residues" evidence="1">
    <location>
        <begin position="252"/>
        <end position="263"/>
    </location>
</feature>
<protein>
    <recommendedName>
        <fullName evidence="5">Fimbrial assembly protein PilN</fullName>
    </recommendedName>
</protein>
<reference evidence="3 4" key="1">
    <citation type="journal article" date="2017" name="Int. J. Syst. Evol. Microbiol.">
        <title>Pseudokineococcus basanitobsidens sp. nov., isolated from volcanic rock.</title>
        <authorList>
            <person name="Lee D.W."/>
            <person name="Park M.Y."/>
            <person name="Kim J.J."/>
            <person name="Kim B.S."/>
        </authorList>
    </citation>
    <scope>NUCLEOTIDE SEQUENCE [LARGE SCALE GENOMIC DNA]</scope>
    <source>
        <strain evidence="3 4">DSM 103726</strain>
    </source>
</reference>
<proteinExistence type="predicted"/>
<comment type="caution">
    <text evidence="3">The sequence shown here is derived from an EMBL/GenBank/DDBJ whole genome shotgun (WGS) entry which is preliminary data.</text>
</comment>
<keyword evidence="2" id="KW-0812">Transmembrane</keyword>
<evidence type="ECO:0000256" key="2">
    <source>
        <dbReference type="SAM" id="Phobius"/>
    </source>
</evidence>
<feature type="compositionally biased region" description="Low complexity" evidence="1">
    <location>
        <begin position="242"/>
        <end position="251"/>
    </location>
</feature>
<accession>A0ABU8RHW6</accession>
<evidence type="ECO:0000313" key="3">
    <source>
        <dbReference type="EMBL" id="MEJ5944667.1"/>
    </source>
</evidence>
<evidence type="ECO:0000256" key="1">
    <source>
        <dbReference type="SAM" id="MobiDB-lite"/>
    </source>
</evidence>
<feature type="region of interest" description="Disordered" evidence="1">
    <location>
        <begin position="241"/>
        <end position="278"/>
    </location>
</feature>
<organism evidence="3 4">
    <name type="scientific">Pseudokineococcus basanitobsidens</name>
    <dbReference type="NCBI Taxonomy" id="1926649"/>
    <lineage>
        <taxon>Bacteria</taxon>
        <taxon>Bacillati</taxon>
        <taxon>Actinomycetota</taxon>
        <taxon>Actinomycetes</taxon>
        <taxon>Kineosporiales</taxon>
        <taxon>Kineosporiaceae</taxon>
        <taxon>Pseudokineococcus</taxon>
    </lineage>
</organism>